<proteinExistence type="predicted"/>
<name>A0ABN9RN48_9DINO</name>
<accession>A0ABN9RN48</accession>
<keyword evidence="2" id="KW-1185">Reference proteome</keyword>
<gene>
    <name evidence="1" type="ORF">PCOR1329_LOCUS21681</name>
</gene>
<reference evidence="1" key="1">
    <citation type="submission" date="2023-10" db="EMBL/GenBank/DDBJ databases">
        <authorList>
            <person name="Chen Y."/>
            <person name="Shah S."/>
            <person name="Dougan E. K."/>
            <person name="Thang M."/>
            <person name="Chan C."/>
        </authorList>
    </citation>
    <scope>NUCLEOTIDE SEQUENCE [LARGE SCALE GENOMIC DNA]</scope>
</reference>
<organism evidence="1 2">
    <name type="scientific">Prorocentrum cordatum</name>
    <dbReference type="NCBI Taxonomy" id="2364126"/>
    <lineage>
        <taxon>Eukaryota</taxon>
        <taxon>Sar</taxon>
        <taxon>Alveolata</taxon>
        <taxon>Dinophyceae</taxon>
        <taxon>Prorocentrales</taxon>
        <taxon>Prorocentraceae</taxon>
        <taxon>Prorocentrum</taxon>
    </lineage>
</organism>
<evidence type="ECO:0000313" key="1">
    <source>
        <dbReference type="EMBL" id="CAK0819754.1"/>
    </source>
</evidence>
<evidence type="ECO:0008006" key="3">
    <source>
        <dbReference type="Google" id="ProtNLM"/>
    </source>
</evidence>
<dbReference type="Proteomes" id="UP001189429">
    <property type="component" value="Unassembled WGS sequence"/>
</dbReference>
<dbReference type="EMBL" id="CAUYUJ010007166">
    <property type="protein sequence ID" value="CAK0819754.1"/>
    <property type="molecule type" value="Genomic_DNA"/>
</dbReference>
<dbReference type="Gene3D" id="1.25.40.10">
    <property type="entry name" value="Tetratricopeptide repeat domain"/>
    <property type="match status" value="1"/>
</dbReference>
<protein>
    <recommendedName>
        <fullName evidence="3">Coatomer subunit epsilon</fullName>
    </recommendedName>
</protein>
<sequence length="114" mass="12486">MVDVDGVYGSALVSYNVGISACEKGMQWQRALVLLNEIPEAKLVPDVISCQTVTRACDRSGQVQQAIWLLTATRNAKLESHVASLSDAIVIAMQRSASRRSSHNPETRVCDRSR</sequence>
<comment type="caution">
    <text evidence="1">The sequence shown here is derived from an EMBL/GenBank/DDBJ whole genome shotgun (WGS) entry which is preliminary data.</text>
</comment>
<dbReference type="InterPro" id="IPR011990">
    <property type="entry name" value="TPR-like_helical_dom_sf"/>
</dbReference>
<evidence type="ECO:0000313" key="2">
    <source>
        <dbReference type="Proteomes" id="UP001189429"/>
    </source>
</evidence>